<evidence type="ECO:0000259" key="9">
    <source>
        <dbReference type="PROSITE" id="PS51192"/>
    </source>
</evidence>
<evidence type="ECO:0000256" key="4">
    <source>
        <dbReference type="ARBA" id="ARBA00022840"/>
    </source>
</evidence>
<gene>
    <name evidence="12" type="ORF">Bathy04g01350</name>
</gene>
<evidence type="ECO:0000256" key="8">
    <source>
        <dbReference type="SAM" id="MobiDB-lite"/>
    </source>
</evidence>
<feature type="compositionally biased region" description="Basic and acidic residues" evidence="8">
    <location>
        <begin position="526"/>
        <end position="549"/>
    </location>
</feature>
<sequence length="864" mass="96223">MTQSNDRKKKKTTRTQSEGRVKRPLGKLAMQDQTIRALERCIEETKPESGSNPLAIPPRKSSDKNTSHSLTGVRKFTHLPLSPETQKALRECKYKEMTAIQRATIPHAMSGRDVLGAAKTGSGKTLSYVVPSLERLYRMKWGKDDGVGAIFISPTRELAMQIFQEIVKVGGNHTFSVALLIGGKDLEKERNAVNAMNLLCCTPGRLLQHMDETPMFDCTGLQVLVLDEADRILDLGFKETLDAVLANLPKTRQTLLFSATQTKKVSDLARLSLKDPEFLSVHAESVNATPPKLQQMYTTCKVEKKIETLWAFVKSHPTQKILVFFSSCKQVKFIHEIFRRMRPGIPLACIHGRMKQTRREHVFYQFCNARETVLFATDVASRGLDFPAVDWVIQCDCPEDVQTYIHRVGRTARYTASGKALILLNEGKEATTFPELLEQAKIPIKSIKMNPKSRVKGISSSVQGLLSKDNDLKYLSQRALVCYLRSVFLQKNKDVFDVSEIDVEALSQSFGLPNAPKVKFLNAASTKKEKNKANDDKNGNKEAKKSRELSDDDDNDDDSEISSERSDDEEEEEMDSSGGEEDDASSSSSSESEEEDNSSDSDSDERMKTSAGVLKRTGGGRFKLKAGGDSDDDDDDANIEDDFLQVRRKDHALADDTEEEEKELAIAANAESEKIRQKALKGKLRIGKSGSIASVAGSEKRIVFKEDGTASKPLEALGEDAKFFAKSTAANDDALREAVKMRMKKVAEERKTADYADRGREKARLREMRAKRKVKDVGKEETRAFLDVGGSSGSDDDDNDDEDGFGGRSDDDEEDEKPFDARAFKSVKRSDAAHAGMGRRTNSDDEEEENIEEKAMRLLNEKLG</sequence>
<feature type="compositionally biased region" description="Basic and acidic residues" evidence="8">
    <location>
        <begin position="818"/>
        <end position="832"/>
    </location>
</feature>
<feature type="domain" description="Helicase C-terminal" evidence="10">
    <location>
        <begin position="292"/>
        <end position="455"/>
    </location>
</feature>
<dbReference type="InterPro" id="IPR014001">
    <property type="entry name" value="Helicase_ATP-bd"/>
</dbReference>
<name>K8EDB7_9CHLO</name>
<feature type="domain" description="Helicase ATP-binding" evidence="9">
    <location>
        <begin position="105"/>
        <end position="279"/>
    </location>
</feature>
<evidence type="ECO:0000313" key="13">
    <source>
        <dbReference type="Proteomes" id="UP000198341"/>
    </source>
</evidence>
<keyword evidence="3 7" id="KW-0347">Helicase</keyword>
<feature type="region of interest" description="Disordered" evidence="8">
    <location>
        <begin position="1"/>
        <end position="70"/>
    </location>
</feature>
<dbReference type="InterPro" id="IPR000629">
    <property type="entry name" value="RNA-helicase_DEAD-box_CS"/>
</dbReference>
<dbReference type="CDD" id="cd18787">
    <property type="entry name" value="SF2_C_DEAD"/>
    <property type="match status" value="1"/>
</dbReference>
<feature type="compositionally biased region" description="Acidic residues" evidence="8">
    <location>
        <begin position="591"/>
        <end position="603"/>
    </location>
</feature>
<dbReference type="RefSeq" id="XP_007513466.1">
    <property type="nucleotide sequence ID" value="XM_007513404.1"/>
</dbReference>
<keyword evidence="5 7" id="KW-0694">RNA-binding</keyword>
<dbReference type="KEGG" id="bpg:Bathy04g01350"/>
<dbReference type="PROSITE" id="PS51192">
    <property type="entry name" value="HELICASE_ATP_BIND_1"/>
    <property type="match status" value="1"/>
</dbReference>
<protein>
    <recommendedName>
        <fullName evidence="7">ATP-dependent RNA helicase</fullName>
        <ecNumber evidence="7">3.6.4.13</ecNumber>
    </recommendedName>
</protein>
<dbReference type="SMART" id="SM00490">
    <property type="entry name" value="HELICc"/>
    <property type="match status" value="1"/>
</dbReference>
<dbReference type="GO" id="GO:0003723">
    <property type="term" value="F:RNA binding"/>
    <property type="evidence" value="ECO:0007669"/>
    <property type="project" value="UniProtKB-UniRule"/>
</dbReference>
<feature type="compositionally biased region" description="Basic and acidic residues" evidence="8">
    <location>
        <begin position="745"/>
        <end position="768"/>
    </location>
</feature>
<dbReference type="SMART" id="SM01178">
    <property type="entry name" value="DUF4217"/>
    <property type="match status" value="1"/>
</dbReference>
<evidence type="ECO:0000259" key="11">
    <source>
        <dbReference type="PROSITE" id="PS51195"/>
    </source>
</evidence>
<dbReference type="PROSITE" id="PS51195">
    <property type="entry name" value="Q_MOTIF"/>
    <property type="match status" value="1"/>
</dbReference>
<evidence type="ECO:0000256" key="3">
    <source>
        <dbReference type="ARBA" id="ARBA00022806"/>
    </source>
</evidence>
<feature type="compositionally biased region" description="Acidic residues" evidence="8">
    <location>
        <begin position="629"/>
        <end position="638"/>
    </location>
</feature>
<dbReference type="EMBL" id="FO082275">
    <property type="protein sequence ID" value="CCO15991.1"/>
    <property type="molecule type" value="Genomic_DNA"/>
</dbReference>
<dbReference type="GO" id="GO:0016887">
    <property type="term" value="F:ATP hydrolysis activity"/>
    <property type="evidence" value="ECO:0007669"/>
    <property type="project" value="RHEA"/>
</dbReference>
<dbReference type="PROSITE" id="PS00039">
    <property type="entry name" value="DEAD_ATP_HELICASE"/>
    <property type="match status" value="1"/>
</dbReference>
<dbReference type="Proteomes" id="UP000198341">
    <property type="component" value="Chromosome 4"/>
</dbReference>
<dbReference type="InterPro" id="IPR027417">
    <property type="entry name" value="P-loop_NTPase"/>
</dbReference>
<keyword evidence="4 7" id="KW-0067">ATP-binding</keyword>
<reference evidence="12 13" key="1">
    <citation type="submission" date="2011-10" db="EMBL/GenBank/DDBJ databases">
        <authorList>
            <person name="Genoscope - CEA"/>
        </authorList>
    </citation>
    <scope>NUCLEOTIDE SEQUENCE [LARGE SCALE GENOMIC DNA]</scope>
    <source>
        <strain evidence="12 13">RCC 1105</strain>
    </source>
</reference>
<keyword evidence="1 7" id="KW-0547">Nucleotide-binding</keyword>
<dbReference type="OrthoDB" id="10259640at2759"/>
<comment type="domain">
    <text evidence="7">The Q motif is unique to and characteristic of the DEAD box family of RNA helicases and controls ATP binding and hydrolysis.</text>
</comment>
<dbReference type="STRING" id="41875.K8EDB7"/>
<evidence type="ECO:0000256" key="2">
    <source>
        <dbReference type="ARBA" id="ARBA00022801"/>
    </source>
</evidence>
<comment type="catalytic activity">
    <reaction evidence="7">
        <text>ATP + H2O = ADP + phosphate + H(+)</text>
        <dbReference type="Rhea" id="RHEA:13065"/>
        <dbReference type="ChEBI" id="CHEBI:15377"/>
        <dbReference type="ChEBI" id="CHEBI:15378"/>
        <dbReference type="ChEBI" id="CHEBI:30616"/>
        <dbReference type="ChEBI" id="CHEBI:43474"/>
        <dbReference type="ChEBI" id="CHEBI:456216"/>
        <dbReference type="EC" id="3.6.4.13"/>
    </reaction>
</comment>
<dbReference type="GO" id="GO:0005524">
    <property type="term" value="F:ATP binding"/>
    <property type="evidence" value="ECO:0007669"/>
    <property type="project" value="UniProtKB-UniRule"/>
</dbReference>
<dbReference type="EC" id="3.6.4.13" evidence="7"/>
<evidence type="ECO:0000256" key="6">
    <source>
        <dbReference type="PROSITE-ProRule" id="PRU00552"/>
    </source>
</evidence>
<dbReference type="InterPro" id="IPR014014">
    <property type="entry name" value="RNA_helicase_DEAD_Q_motif"/>
</dbReference>
<dbReference type="GO" id="GO:0003724">
    <property type="term" value="F:RNA helicase activity"/>
    <property type="evidence" value="ECO:0007669"/>
    <property type="project" value="UniProtKB-EC"/>
</dbReference>
<dbReference type="Gene3D" id="3.40.50.300">
    <property type="entry name" value="P-loop containing nucleotide triphosphate hydrolases"/>
    <property type="match status" value="2"/>
</dbReference>
<feature type="short sequence motif" description="Q motif" evidence="6">
    <location>
        <begin position="74"/>
        <end position="102"/>
    </location>
</feature>
<dbReference type="Pfam" id="PF13959">
    <property type="entry name" value="CTE_SPB4"/>
    <property type="match status" value="1"/>
</dbReference>
<dbReference type="PANTHER" id="PTHR24031">
    <property type="entry name" value="RNA HELICASE"/>
    <property type="match status" value="1"/>
</dbReference>
<dbReference type="SMART" id="SM00487">
    <property type="entry name" value="DEXDc"/>
    <property type="match status" value="1"/>
</dbReference>
<keyword evidence="13" id="KW-1185">Reference proteome</keyword>
<dbReference type="eggNOG" id="KOG0343">
    <property type="taxonomic scope" value="Eukaryota"/>
</dbReference>
<evidence type="ECO:0000256" key="1">
    <source>
        <dbReference type="ARBA" id="ARBA00022741"/>
    </source>
</evidence>
<dbReference type="InterPro" id="IPR011545">
    <property type="entry name" value="DEAD/DEAH_box_helicase_dom"/>
</dbReference>
<keyword evidence="2 7" id="KW-0378">Hydrolase</keyword>
<evidence type="ECO:0000313" key="12">
    <source>
        <dbReference type="EMBL" id="CCO15991.1"/>
    </source>
</evidence>
<evidence type="ECO:0000256" key="5">
    <source>
        <dbReference type="ARBA" id="ARBA00022884"/>
    </source>
</evidence>
<dbReference type="Pfam" id="PF00270">
    <property type="entry name" value="DEAD"/>
    <property type="match status" value="1"/>
</dbReference>
<proteinExistence type="inferred from homology"/>
<accession>K8EDB7</accession>
<feature type="compositionally biased region" description="Basic and acidic residues" evidence="8">
    <location>
        <begin position="775"/>
        <end position="784"/>
    </location>
</feature>
<organism evidence="12 13">
    <name type="scientific">Bathycoccus prasinos</name>
    <dbReference type="NCBI Taxonomy" id="41875"/>
    <lineage>
        <taxon>Eukaryota</taxon>
        <taxon>Viridiplantae</taxon>
        <taxon>Chlorophyta</taxon>
        <taxon>Mamiellophyceae</taxon>
        <taxon>Mamiellales</taxon>
        <taxon>Bathycoccaceae</taxon>
        <taxon>Bathycoccus</taxon>
    </lineage>
</organism>
<feature type="compositionally biased region" description="Acidic residues" evidence="8">
    <location>
        <begin position="550"/>
        <end position="584"/>
    </location>
</feature>
<feature type="region of interest" description="Disordered" evidence="8">
    <location>
        <begin position="523"/>
        <end position="638"/>
    </location>
</feature>
<dbReference type="GeneID" id="19016160"/>
<comment type="function">
    <text evidence="7">RNA helicase.</text>
</comment>
<dbReference type="InterPro" id="IPR001650">
    <property type="entry name" value="Helicase_C-like"/>
</dbReference>
<comment type="similarity">
    <text evidence="7">Belongs to the DEAD box helicase family.</text>
</comment>
<dbReference type="Pfam" id="PF00271">
    <property type="entry name" value="Helicase_C"/>
    <property type="match status" value="1"/>
</dbReference>
<dbReference type="CDD" id="cd17941">
    <property type="entry name" value="DEADc_DDX10"/>
    <property type="match status" value="1"/>
</dbReference>
<dbReference type="InterPro" id="IPR025313">
    <property type="entry name" value="SPB4-like_CTE"/>
</dbReference>
<feature type="compositionally biased region" description="Acidic residues" evidence="8">
    <location>
        <begin position="794"/>
        <end position="817"/>
    </location>
</feature>
<dbReference type="PROSITE" id="PS51194">
    <property type="entry name" value="HELICASE_CTER"/>
    <property type="match status" value="1"/>
</dbReference>
<dbReference type="AlphaFoldDB" id="K8EDB7"/>
<dbReference type="SUPFAM" id="SSF52540">
    <property type="entry name" value="P-loop containing nucleoside triphosphate hydrolases"/>
    <property type="match status" value="1"/>
</dbReference>
<feature type="compositionally biased region" description="Basic and acidic residues" evidence="8">
    <location>
        <begin position="37"/>
        <end position="47"/>
    </location>
</feature>
<feature type="domain" description="DEAD-box RNA helicase Q" evidence="11">
    <location>
        <begin position="74"/>
        <end position="102"/>
    </location>
</feature>
<evidence type="ECO:0000259" key="10">
    <source>
        <dbReference type="PROSITE" id="PS51194"/>
    </source>
</evidence>
<feature type="region of interest" description="Disordered" evidence="8">
    <location>
        <begin position="745"/>
        <end position="851"/>
    </location>
</feature>
<evidence type="ECO:0000256" key="7">
    <source>
        <dbReference type="RuleBase" id="RU365068"/>
    </source>
</evidence>